<dbReference type="AlphaFoldDB" id="A0AAN6JNL4"/>
<evidence type="ECO:0000256" key="7">
    <source>
        <dbReference type="SAM" id="Phobius"/>
    </source>
</evidence>
<dbReference type="PANTHER" id="PTHR24296">
    <property type="entry name" value="CYTOCHROME P450"/>
    <property type="match status" value="1"/>
</dbReference>
<dbReference type="GO" id="GO:0020037">
    <property type="term" value="F:heme binding"/>
    <property type="evidence" value="ECO:0007669"/>
    <property type="project" value="InterPro"/>
</dbReference>
<keyword evidence="4 5" id="KW-0408">Iron</keyword>
<dbReference type="InterPro" id="IPR002401">
    <property type="entry name" value="Cyt_P450_E_grp-I"/>
</dbReference>
<keyword evidence="3 6" id="KW-0560">Oxidoreductase</keyword>
<comment type="cofactor">
    <cofactor evidence="5">
        <name>heme</name>
        <dbReference type="ChEBI" id="CHEBI:30413"/>
    </cofactor>
</comment>
<reference evidence="8" key="1">
    <citation type="journal article" date="2023" name="PhytoFront">
        <title>Draft Genome Resources of Seven Strains of Tilletia horrida, Causal Agent of Kernel Smut of Rice.</title>
        <authorList>
            <person name="Khanal S."/>
            <person name="Antony Babu S."/>
            <person name="Zhou X.G."/>
        </authorList>
    </citation>
    <scope>NUCLEOTIDE SEQUENCE</scope>
    <source>
        <strain evidence="8">TX3</strain>
    </source>
</reference>
<evidence type="ECO:0000256" key="2">
    <source>
        <dbReference type="ARBA" id="ARBA00022723"/>
    </source>
</evidence>
<proteinExistence type="inferred from homology"/>
<evidence type="ECO:0000256" key="4">
    <source>
        <dbReference type="ARBA" id="ARBA00023004"/>
    </source>
</evidence>
<keyword evidence="7" id="KW-0472">Membrane</keyword>
<evidence type="ECO:0008006" key="10">
    <source>
        <dbReference type="Google" id="ProtNLM"/>
    </source>
</evidence>
<dbReference type="InterPro" id="IPR036396">
    <property type="entry name" value="Cyt_P450_sf"/>
</dbReference>
<protein>
    <recommendedName>
        <fullName evidence="10">Cytochrome P450</fullName>
    </recommendedName>
</protein>
<dbReference type="Pfam" id="PF00067">
    <property type="entry name" value="p450"/>
    <property type="match status" value="1"/>
</dbReference>
<accession>A0AAN6JNL4</accession>
<dbReference type="GO" id="GO:0004497">
    <property type="term" value="F:monooxygenase activity"/>
    <property type="evidence" value="ECO:0007669"/>
    <property type="project" value="UniProtKB-KW"/>
</dbReference>
<sequence>MAGPARTGVEAIGAILERTGVVLPLVILPILLLAFLYPDRVVFTKPLRPGLAQPSGALPLIGHTLQSLRRLFVGQELEAMLKNARRSALSGGQFSILGQGNALFLSRPEYIEAIQKTHFDNFVKGAFFRARLEDVLGQNGIFIADGQIWRHARKTASHIFAAGQFRNWVQVVVHEELDKIVSILDAASTTTLTSTGSTPRQDSDKVAAGIITVPDLFFRYTLSSFSRMAFSSDVGCLTHDPACLKTPVPFATAFDYAQVVINKRVLMPAFRMIEAINGTGKRMKKATATIREFAGGIIEQRLRNAETQAPNHEHGSIAKLAQKDGKDLLDLFLESSQDREELLTVVLNFLIAGRDTTAQLLSWFFYEMMAHPEHLDEIRRELEEVLGDCPAEGYRLPYDRMRDVPYTFACITEALRLHPSVPKNAKRCIKDTLLVPSGPNPTRLPPLQVYKGESVGWSDWVMARLPEVWGPDCEEYKPSRFLEEEVDSATGVKRRTVRQYSQWQQHMFNGGPRLCLGMNLANYEALSLVATVVPLFDFRWATPEQGQTVSWPPKYISSLTHPMDPYKVEFRRRAPR</sequence>
<dbReference type="PRINTS" id="PR00385">
    <property type="entry name" value="P450"/>
</dbReference>
<dbReference type="EMBL" id="JAPDMQ010000045">
    <property type="protein sequence ID" value="KAK0538416.1"/>
    <property type="molecule type" value="Genomic_DNA"/>
</dbReference>
<feature type="binding site" description="axial binding residue" evidence="5">
    <location>
        <position position="515"/>
    </location>
    <ligand>
        <name>heme</name>
        <dbReference type="ChEBI" id="CHEBI:30413"/>
    </ligand>
    <ligandPart>
        <name>Fe</name>
        <dbReference type="ChEBI" id="CHEBI:18248"/>
    </ligandPart>
</feature>
<keyword evidence="7" id="KW-0812">Transmembrane</keyword>
<dbReference type="InterPro" id="IPR017972">
    <property type="entry name" value="Cyt_P450_CS"/>
</dbReference>
<feature type="transmembrane region" description="Helical" evidence="7">
    <location>
        <begin position="21"/>
        <end position="38"/>
    </location>
</feature>
<dbReference type="GO" id="GO:0016705">
    <property type="term" value="F:oxidoreductase activity, acting on paired donors, with incorporation or reduction of molecular oxygen"/>
    <property type="evidence" value="ECO:0007669"/>
    <property type="project" value="InterPro"/>
</dbReference>
<gene>
    <name evidence="8" type="ORF">OC842_001292</name>
</gene>
<dbReference type="PRINTS" id="PR00463">
    <property type="entry name" value="EP450I"/>
</dbReference>
<dbReference type="SUPFAM" id="SSF48264">
    <property type="entry name" value="Cytochrome P450"/>
    <property type="match status" value="1"/>
</dbReference>
<evidence type="ECO:0000256" key="6">
    <source>
        <dbReference type="RuleBase" id="RU000461"/>
    </source>
</evidence>
<evidence type="ECO:0000256" key="3">
    <source>
        <dbReference type="ARBA" id="ARBA00023002"/>
    </source>
</evidence>
<dbReference type="Gene3D" id="1.10.630.10">
    <property type="entry name" value="Cytochrome P450"/>
    <property type="match status" value="1"/>
</dbReference>
<evidence type="ECO:0000313" key="9">
    <source>
        <dbReference type="Proteomes" id="UP001176521"/>
    </source>
</evidence>
<dbReference type="GO" id="GO:0005506">
    <property type="term" value="F:iron ion binding"/>
    <property type="evidence" value="ECO:0007669"/>
    <property type="project" value="InterPro"/>
</dbReference>
<dbReference type="GO" id="GO:0006629">
    <property type="term" value="P:lipid metabolic process"/>
    <property type="evidence" value="ECO:0007669"/>
    <property type="project" value="UniProtKB-ARBA"/>
</dbReference>
<organism evidence="8 9">
    <name type="scientific">Tilletia horrida</name>
    <dbReference type="NCBI Taxonomy" id="155126"/>
    <lineage>
        <taxon>Eukaryota</taxon>
        <taxon>Fungi</taxon>
        <taxon>Dikarya</taxon>
        <taxon>Basidiomycota</taxon>
        <taxon>Ustilaginomycotina</taxon>
        <taxon>Exobasidiomycetes</taxon>
        <taxon>Tilletiales</taxon>
        <taxon>Tilletiaceae</taxon>
        <taxon>Tilletia</taxon>
    </lineage>
</organism>
<keyword evidence="6" id="KW-0503">Monooxygenase</keyword>
<keyword evidence="2 5" id="KW-0479">Metal-binding</keyword>
<evidence type="ECO:0000256" key="1">
    <source>
        <dbReference type="ARBA" id="ARBA00010617"/>
    </source>
</evidence>
<dbReference type="PROSITE" id="PS00086">
    <property type="entry name" value="CYTOCHROME_P450"/>
    <property type="match status" value="1"/>
</dbReference>
<keyword evidence="5 6" id="KW-0349">Heme</keyword>
<keyword evidence="9" id="KW-1185">Reference proteome</keyword>
<dbReference type="InterPro" id="IPR001128">
    <property type="entry name" value="Cyt_P450"/>
</dbReference>
<comment type="caution">
    <text evidence="8">The sequence shown here is derived from an EMBL/GenBank/DDBJ whole genome shotgun (WGS) entry which is preliminary data.</text>
</comment>
<evidence type="ECO:0000313" key="8">
    <source>
        <dbReference type="EMBL" id="KAK0538416.1"/>
    </source>
</evidence>
<comment type="similarity">
    <text evidence="1 6">Belongs to the cytochrome P450 family.</text>
</comment>
<evidence type="ECO:0000256" key="5">
    <source>
        <dbReference type="PIRSR" id="PIRSR602401-1"/>
    </source>
</evidence>
<keyword evidence="7" id="KW-1133">Transmembrane helix</keyword>
<name>A0AAN6JNL4_9BASI</name>
<dbReference type="Proteomes" id="UP001176521">
    <property type="component" value="Unassembled WGS sequence"/>
</dbReference>